<sequence length="38" mass="4351">MEAFIVKTIWNFLRKDKMTKAESKHAISKICAKSVAPE</sequence>
<dbReference type="EMBL" id="LQYT01000028">
    <property type="protein sequence ID" value="KYD20829.1"/>
    <property type="molecule type" value="Genomic_DNA"/>
</dbReference>
<evidence type="ECO:0000313" key="2">
    <source>
        <dbReference type="Proteomes" id="UP000075683"/>
    </source>
</evidence>
<proteinExistence type="predicted"/>
<name>A0A150M9G6_9BACI</name>
<comment type="caution">
    <text evidence="1">The sequence shown here is derived from an EMBL/GenBank/DDBJ whole genome shotgun (WGS) entry which is preliminary data.</text>
</comment>
<organism evidence="1 2">
    <name type="scientific">Caldibacillus debilis</name>
    <dbReference type="NCBI Taxonomy" id="301148"/>
    <lineage>
        <taxon>Bacteria</taxon>
        <taxon>Bacillati</taxon>
        <taxon>Bacillota</taxon>
        <taxon>Bacilli</taxon>
        <taxon>Bacillales</taxon>
        <taxon>Bacillaceae</taxon>
        <taxon>Caldibacillus</taxon>
    </lineage>
</organism>
<accession>A0A150M9G6</accession>
<evidence type="ECO:0000313" key="1">
    <source>
        <dbReference type="EMBL" id="KYD20829.1"/>
    </source>
</evidence>
<gene>
    <name evidence="1" type="ORF">B4135_0246</name>
</gene>
<reference evidence="1 2" key="1">
    <citation type="submission" date="2016-01" db="EMBL/GenBank/DDBJ databases">
        <title>Draft Genome Sequences of Seven Thermophilic Sporeformers Isolated from Foods.</title>
        <authorList>
            <person name="Berendsen E.M."/>
            <person name="Wells-Bennik M.H."/>
            <person name="Krawcyk A.O."/>
            <person name="De Jong A."/>
            <person name="Holsappel S."/>
            <person name="Eijlander R.T."/>
            <person name="Kuipers O.P."/>
        </authorList>
    </citation>
    <scope>NUCLEOTIDE SEQUENCE [LARGE SCALE GENOMIC DNA]</scope>
    <source>
        <strain evidence="1 2">B4135</strain>
    </source>
</reference>
<protein>
    <submittedName>
        <fullName evidence="1">Uncharacterized protein</fullName>
    </submittedName>
</protein>
<dbReference type="AlphaFoldDB" id="A0A150M9G6"/>
<dbReference type="Proteomes" id="UP000075683">
    <property type="component" value="Unassembled WGS sequence"/>
</dbReference>